<dbReference type="PANTHER" id="PTHR11063">
    <property type="entry name" value="GLUTAMATE SEMIALDEHYDE DEHYDROGENASE"/>
    <property type="match status" value="1"/>
</dbReference>
<dbReference type="InterPro" id="IPR016163">
    <property type="entry name" value="Ald_DH_C"/>
</dbReference>
<dbReference type="InterPro" id="IPR020593">
    <property type="entry name" value="G-glutamylP_reductase_CS"/>
</dbReference>
<keyword evidence="7" id="KW-0963">Cytoplasm</keyword>
<keyword evidence="5 7" id="KW-0560">Oxidoreductase</keyword>
<keyword evidence="2 7" id="KW-0028">Amino-acid biosynthesis</keyword>
<dbReference type="PROSITE" id="PS01223">
    <property type="entry name" value="PROA"/>
    <property type="match status" value="1"/>
</dbReference>
<dbReference type="InterPro" id="IPR016162">
    <property type="entry name" value="Ald_DH_N"/>
</dbReference>
<protein>
    <recommendedName>
        <fullName evidence="7">Gamma-glutamyl phosphate reductase</fullName>
        <shortName evidence="7">GPR</shortName>
        <ecNumber evidence="7">1.2.1.41</ecNumber>
    </recommendedName>
    <alternativeName>
        <fullName evidence="7">Glutamate-5-semialdehyde dehydrogenase</fullName>
    </alternativeName>
    <alternativeName>
        <fullName evidence="7">Glutamyl-gamma-semialdehyde dehydrogenase</fullName>
        <shortName evidence="7">GSA dehydrogenase</shortName>
    </alternativeName>
</protein>
<evidence type="ECO:0000256" key="7">
    <source>
        <dbReference type="HAMAP-Rule" id="MF_00412"/>
    </source>
</evidence>
<organism evidence="9 10">
    <name type="scientific">Blastomonas aquatica</name>
    <dbReference type="NCBI Taxonomy" id="1510276"/>
    <lineage>
        <taxon>Bacteria</taxon>
        <taxon>Pseudomonadati</taxon>
        <taxon>Pseudomonadota</taxon>
        <taxon>Alphaproteobacteria</taxon>
        <taxon>Sphingomonadales</taxon>
        <taxon>Sphingomonadaceae</taxon>
        <taxon>Blastomonas</taxon>
    </lineage>
</organism>
<accession>A0ABQ1JQM1</accession>
<proteinExistence type="inferred from homology"/>
<dbReference type="InterPro" id="IPR000965">
    <property type="entry name" value="GPR_dom"/>
</dbReference>
<dbReference type="RefSeq" id="WP_229737105.1">
    <property type="nucleotide sequence ID" value="NZ_BMGD01000007.1"/>
</dbReference>
<comment type="catalytic activity">
    <reaction evidence="6 7">
        <text>L-glutamate 5-semialdehyde + phosphate + NADP(+) = L-glutamyl 5-phosphate + NADPH + H(+)</text>
        <dbReference type="Rhea" id="RHEA:19541"/>
        <dbReference type="ChEBI" id="CHEBI:15378"/>
        <dbReference type="ChEBI" id="CHEBI:43474"/>
        <dbReference type="ChEBI" id="CHEBI:57783"/>
        <dbReference type="ChEBI" id="CHEBI:58066"/>
        <dbReference type="ChEBI" id="CHEBI:58274"/>
        <dbReference type="ChEBI" id="CHEBI:58349"/>
        <dbReference type="EC" id="1.2.1.41"/>
    </reaction>
</comment>
<evidence type="ECO:0000256" key="4">
    <source>
        <dbReference type="ARBA" id="ARBA00022857"/>
    </source>
</evidence>
<dbReference type="InterPro" id="IPR012134">
    <property type="entry name" value="Glu-5-SA_DH"/>
</dbReference>
<evidence type="ECO:0000259" key="8">
    <source>
        <dbReference type="Pfam" id="PF00171"/>
    </source>
</evidence>
<comment type="pathway">
    <text evidence="1 7">Amino-acid biosynthesis; L-proline biosynthesis; L-glutamate 5-semialdehyde from L-glutamate: step 2/2.</text>
</comment>
<reference evidence="10" key="1">
    <citation type="journal article" date="2019" name="Int. J. Syst. Evol. Microbiol.">
        <title>The Global Catalogue of Microorganisms (GCM) 10K type strain sequencing project: providing services to taxonomists for standard genome sequencing and annotation.</title>
        <authorList>
            <consortium name="The Broad Institute Genomics Platform"/>
            <consortium name="The Broad Institute Genome Sequencing Center for Infectious Disease"/>
            <person name="Wu L."/>
            <person name="Ma J."/>
        </authorList>
    </citation>
    <scope>NUCLEOTIDE SEQUENCE [LARGE SCALE GENOMIC DNA]</scope>
    <source>
        <strain evidence="10">CGMCC 1.12851</strain>
    </source>
</reference>
<comment type="function">
    <text evidence="7">Catalyzes the NADPH-dependent reduction of L-glutamate 5-phosphate into L-glutamate 5-semialdehyde and phosphate. The product spontaneously undergoes cyclization to form 1-pyrroline-5-carboxylate.</text>
</comment>
<dbReference type="PANTHER" id="PTHR11063:SF8">
    <property type="entry name" value="DELTA-1-PYRROLINE-5-CARBOXYLATE SYNTHASE"/>
    <property type="match status" value="1"/>
</dbReference>
<keyword evidence="4 7" id="KW-0521">NADP</keyword>
<comment type="caution">
    <text evidence="9">The sequence shown here is derived from an EMBL/GenBank/DDBJ whole genome shotgun (WGS) entry which is preliminary data.</text>
</comment>
<dbReference type="NCBIfam" id="NF001221">
    <property type="entry name" value="PRK00197.1"/>
    <property type="match status" value="1"/>
</dbReference>
<name>A0ABQ1JQM1_9SPHN</name>
<evidence type="ECO:0000256" key="1">
    <source>
        <dbReference type="ARBA" id="ARBA00004985"/>
    </source>
</evidence>
<dbReference type="HAMAP" id="MF_00412">
    <property type="entry name" value="ProA"/>
    <property type="match status" value="1"/>
</dbReference>
<feature type="domain" description="Aldehyde dehydrogenase" evidence="8">
    <location>
        <begin position="9"/>
        <end position="296"/>
    </location>
</feature>
<dbReference type="Gene3D" id="3.40.605.10">
    <property type="entry name" value="Aldehyde Dehydrogenase, Chain A, domain 1"/>
    <property type="match status" value="1"/>
</dbReference>
<dbReference type="EMBL" id="BMGD01000007">
    <property type="protein sequence ID" value="GGB75077.1"/>
    <property type="molecule type" value="Genomic_DNA"/>
</dbReference>
<evidence type="ECO:0000313" key="10">
    <source>
        <dbReference type="Proteomes" id="UP000614261"/>
    </source>
</evidence>
<dbReference type="InterPro" id="IPR016161">
    <property type="entry name" value="Ald_DH/histidinol_DH"/>
</dbReference>
<dbReference type="InterPro" id="IPR015590">
    <property type="entry name" value="Aldehyde_DH_dom"/>
</dbReference>
<evidence type="ECO:0000313" key="9">
    <source>
        <dbReference type="EMBL" id="GGB75077.1"/>
    </source>
</evidence>
<gene>
    <name evidence="7 9" type="primary">proA</name>
    <name evidence="9" type="ORF">GCM10010833_32880</name>
</gene>
<comment type="similarity">
    <text evidence="7">Belongs to the gamma-glutamyl phosphate reductase family.</text>
</comment>
<dbReference type="PIRSF" id="PIRSF000151">
    <property type="entry name" value="GPR"/>
    <property type="match status" value="1"/>
</dbReference>
<comment type="subcellular location">
    <subcellularLocation>
        <location evidence="7">Cytoplasm</location>
    </subcellularLocation>
</comment>
<keyword evidence="3 7" id="KW-0641">Proline biosynthesis</keyword>
<dbReference type="SUPFAM" id="SSF53720">
    <property type="entry name" value="ALDH-like"/>
    <property type="match status" value="1"/>
</dbReference>
<evidence type="ECO:0000256" key="6">
    <source>
        <dbReference type="ARBA" id="ARBA00049024"/>
    </source>
</evidence>
<dbReference type="EC" id="1.2.1.41" evidence="7"/>
<keyword evidence="10" id="KW-1185">Reference proteome</keyword>
<dbReference type="NCBIfam" id="TIGR00407">
    <property type="entry name" value="proA"/>
    <property type="match status" value="1"/>
</dbReference>
<sequence length="426" mass="44915">MTVMQPIQKSSTDVSAHVAALCKAAKAATRQLATADTATKNAALRAAARALRAASPDLIAANTADIASLDASKPESFIDRLRLDEGRVAALADALDAIAELPDPVGRELARFERPSGLDIRRIAVPIGVIAMIYESRPNVGADASALCIKSGNAIILRGGSESIRSTEAIVRCMREGLAEAGLSPDCVQTVGTTDRAAVTELLHAVDDIDLAIPRGGRGLVELVRREARVPTLLHLDGNCHSYVHADADVAQAVKIIRNAKLRRTGVCGATESIVIDRQIAAQMLPALVEAMPDCELRGDADAIAIEPRLTPASDGDWRTEYLDAIASVKLVDGLDAAIAFIAEHSSGHTDAILTRNADAARRFMLSIDSAVVMHNASTQFSDGGEFGMGAEIGIATGKMHARGPVGLEQLTSFKYLVHGNGQTRD</sequence>
<dbReference type="CDD" id="cd07079">
    <property type="entry name" value="ALDH_F18-19_ProA-GPR"/>
    <property type="match status" value="1"/>
</dbReference>
<evidence type="ECO:0000256" key="2">
    <source>
        <dbReference type="ARBA" id="ARBA00022605"/>
    </source>
</evidence>
<evidence type="ECO:0000256" key="3">
    <source>
        <dbReference type="ARBA" id="ARBA00022650"/>
    </source>
</evidence>
<dbReference type="Proteomes" id="UP000614261">
    <property type="component" value="Unassembled WGS sequence"/>
</dbReference>
<evidence type="ECO:0000256" key="5">
    <source>
        <dbReference type="ARBA" id="ARBA00023002"/>
    </source>
</evidence>
<dbReference type="Pfam" id="PF00171">
    <property type="entry name" value="Aldedh"/>
    <property type="match status" value="1"/>
</dbReference>
<dbReference type="Gene3D" id="3.40.309.10">
    <property type="entry name" value="Aldehyde Dehydrogenase, Chain A, domain 2"/>
    <property type="match status" value="1"/>
</dbReference>